<keyword evidence="2" id="KW-1185">Reference proteome</keyword>
<protein>
    <submittedName>
        <fullName evidence="1">Uncharacterized protein</fullName>
    </submittedName>
</protein>
<accession>A0A834KAS7</accession>
<proteinExistence type="predicted"/>
<evidence type="ECO:0000313" key="1">
    <source>
        <dbReference type="EMBL" id="KAF7403228.1"/>
    </source>
</evidence>
<evidence type="ECO:0000313" key="2">
    <source>
        <dbReference type="Proteomes" id="UP000617340"/>
    </source>
</evidence>
<comment type="caution">
    <text evidence="1">The sequence shown here is derived from an EMBL/GenBank/DDBJ whole genome shotgun (WGS) entry which is preliminary data.</text>
</comment>
<dbReference type="AlphaFoldDB" id="A0A834KAS7"/>
<gene>
    <name evidence="1" type="ORF">HZH68_006022</name>
</gene>
<dbReference type="Proteomes" id="UP000617340">
    <property type="component" value="Unassembled WGS sequence"/>
</dbReference>
<name>A0A834KAS7_VESGE</name>
<sequence>MVGSHEFRYYSYERPAWAVPRWSLEQRPALVEAIKAELSRDAREVWRAAGCFLVRIVSKAPKENHPQARHTFVTIDTIDPQRFSTCTVQRTGLTGSNKYIPKISTHECSPTPRNVS</sequence>
<organism evidence="1 2">
    <name type="scientific">Vespula germanica</name>
    <name type="common">German yellow jacket</name>
    <name type="synonym">Paravespula germanica</name>
    <dbReference type="NCBI Taxonomy" id="30212"/>
    <lineage>
        <taxon>Eukaryota</taxon>
        <taxon>Metazoa</taxon>
        <taxon>Ecdysozoa</taxon>
        <taxon>Arthropoda</taxon>
        <taxon>Hexapoda</taxon>
        <taxon>Insecta</taxon>
        <taxon>Pterygota</taxon>
        <taxon>Neoptera</taxon>
        <taxon>Endopterygota</taxon>
        <taxon>Hymenoptera</taxon>
        <taxon>Apocrita</taxon>
        <taxon>Aculeata</taxon>
        <taxon>Vespoidea</taxon>
        <taxon>Vespidae</taxon>
        <taxon>Vespinae</taxon>
        <taxon>Vespula</taxon>
    </lineage>
</organism>
<dbReference type="EMBL" id="JACSDZ010000005">
    <property type="protein sequence ID" value="KAF7403228.1"/>
    <property type="molecule type" value="Genomic_DNA"/>
</dbReference>
<reference evidence="1" key="1">
    <citation type="journal article" date="2020" name="G3 (Bethesda)">
        <title>High-Quality Assemblies for Three Invasive Social Wasps from the &lt;i&gt;Vespula&lt;/i&gt; Genus.</title>
        <authorList>
            <person name="Harrop T.W.R."/>
            <person name="Guhlin J."/>
            <person name="McLaughlin G.M."/>
            <person name="Permina E."/>
            <person name="Stockwell P."/>
            <person name="Gilligan J."/>
            <person name="Le Lec M.F."/>
            <person name="Gruber M.A.M."/>
            <person name="Quinn O."/>
            <person name="Lovegrove M."/>
            <person name="Duncan E.J."/>
            <person name="Remnant E.J."/>
            <person name="Van Eeckhoven J."/>
            <person name="Graham B."/>
            <person name="Knapp R.A."/>
            <person name="Langford K.W."/>
            <person name="Kronenberg Z."/>
            <person name="Press M.O."/>
            <person name="Eacker S.M."/>
            <person name="Wilson-Rankin E.E."/>
            <person name="Purcell J."/>
            <person name="Lester P.J."/>
            <person name="Dearden P.K."/>
        </authorList>
    </citation>
    <scope>NUCLEOTIDE SEQUENCE</scope>
    <source>
        <strain evidence="1">Linc-1</strain>
    </source>
</reference>